<dbReference type="SUPFAM" id="SSF55729">
    <property type="entry name" value="Acyl-CoA N-acyltransferases (Nat)"/>
    <property type="match status" value="1"/>
</dbReference>
<dbReference type="Gene3D" id="3.40.630.30">
    <property type="match status" value="1"/>
</dbReference>
<evidence type="ECO:0000313" key="3">
    <source>
        <dbReference type="Proteomes" id="UP000813824"/>
    </source>
</evidence>
<dbReference type="InterPro" id="IPR052523">
    <property type="entry name" value="Trichothecene_AcTrans"/>
</dbReference>
<dbReference type="PANTHER" id="PTHR42791">
    <property type="entry name" value="GNAT FAMILY ACETYLTRANSFERASE"/>
    <property type="match status" value="1"/>
</dbReference>
<dbReference type="GO" id="GO:0016747">
    <property type="term" value="F:acyltransferase activity, transferring groups other than amino-acyl groups"/>
    <property type="evidence" value="ECO:0007669"/>
    <property type="project" value="InterPro"/>
</dbReference>
<protein>
    <recommendedName>
        <fullName evidence="1">N-acetyltransferase domain-containing protein</fullName>
    </recommendedName>
</protein>
<dbReference type="InterPro" id="IPR000182">
    <property type="entry name" value="GNAT_dom"/>
</dbReference>
<evidence type="ECO:0000259" key="1">
    <source>
        <dbReference type="PROSITE" id="PS51186"/>
    </source>
</evidence>
<dbReference type="PANTHER" id="PTHR42791:SF1">
    <property type="entry name" value="N-ACETYLTRANSFERASE DOMAIN-CONTAINING PROTEIN"/>
    <property type="match status" value="1"/>
</dbReference>
<dbReference type="Pfam" id="PF00583">
    <property type="entry name" value="Acetyltransf_1"/>
    <property type="match status" value="1"/>
</dbReference>
<dbReference type="InterPro" id="IPR016181">
    <property type="entry name" value="Acyl_CoA_acyltransferase"/>
</dbReference>
<reference evidence="2" key="1">
    <citation type="journal article" date="2021" name="New Phytol.">
        <title>Evolutionary innovations through gain and loss of genes in the ectomycorrhizal Boletales.</title>
        <authorList>
            <person name="Wu G."/>
            <person name="Miyauchi S."/>
            <person name="Morin E."/>
            <person name="Kuo A."/>
            <person name="Drula E."/>
            <person name="Varga T."/>
            <person name="Kohler A."/>
            <person name="Feng B."/>
            <person name="Cao Y."/>
            <person name="Lipzen A."/>
            <person name="Daum C."/>
            <person name="Hundley H."/>
            <person name="Pangilinan J."/>
            <person name="Johnson J."/>
            <person name="Barry K."/>
            <person name="LaButti K."/>
            <person name="Ng V."/>
            <person name="Ahrendt S."/>
            <person name="Min B."/>
            <person name="Choi I.G."/>
            <person name="Park H."/>
            <person name="Plett J.M."/>
            <person name="Magnuson J."/>
            <person name="Spatafora J.W."/>
            <person name="Nagy L.G."/>
            <person name="Henrissat B."/>
            <person name="Grigoriev I.V."/>
            <person name="Yang Z.L."/>
            <person name="Xu J."/>
            <person name="Martin F.M."/>
        </authorList>
    </citation>
    <scope>NUCLEOTIDE SEQUENCE</scope>
    <source>
        <strain evidence="2">KKN 215</strain>
    </source>
</reference>
<comment type="caution">
    <text evidence="2">The sequence shown here is derived from an EMBL/GenBank/DDBJ whole genome shotgun (WGS) entry which is preliminary data.</text>
</comment>
<dbReference type="CDD" id="cd04301">
    <property type="entry name" value="NAT_SF"/>
    <property type="match status" value="1"/>
</dbReference>
<keyword evidence="3" id="KW-1185">Reference proteome</keyword>
<dbReference type="AlphaFoldDB" id="A0A8K0UI08"/>
<dbReference type="OrthoDB" id="4738875at2759"/>
<sequence>MTDTIIIRRITNPTDEEVDSMIAVCVAAYHGDQFTECAVGGDWNLHSAMRRTAIGAQQVGGENWVALHGDKIIAVAGWFPPGRALLDRKVSYLRVHDAFTYPSLLLGCSPEQAAAGWDAFVAKMPPALNQWWTKEFLPEFSQLSTESLGPGVKKDSWHLQTVATHPDYQRRGIATALLRHKEEMVASEGGAVIRSFINTEAGK</sequence>
<feature type="domain" description="N-acetyltransferase" evidence="1">
    <location>
        <begin position="88"/>
        <end position="203"/>
    </location>
</feature>
<gene>
    <name evidence="2" type="ORF">BXZ70DRAFT_1011170</name>
</gene>
<dbReference type="Proteomes" id="UP000813824">
    <property type="component" value="Unassembled WGS sequence"/>
</dbReference>
<proteinExistence type="predicted"/>
<dbReference type="PROSITE" id="PS51186">
    <property type="entry name" value="GNAT"/>
    <property type="match status" value="1"/>
</dbReference>
<organism evidence="2 3">
    <name type="scientific">Cristinia sonorae</name>
    <dbReference type="NCBI Taxonomy" id="1940300"/>
    <lineage>
        <taxon>Eukaryota</taxon>
        <taxon>Fungi</taxon>
        <taxon>Dikarya</taxon>
        <taxon>Basidiomycota</taxon>
        <taxon>Agaricomycotina</taxon>
        <taxon>Agaricomycetes</taxon>
        <taxon>Agaricomycetidae</taxon>
        <taxon>Agaricales</taxon>
        <taxon>Pleurotineae</taxon>
        <taxon>Stephanosporaceae</taxon>
        <taxon>Cristinia</taxon>
    </lineage>
</organism>
<dbReference type="EMBL" id="JAEVFJ010000036">
    <property type="protein sequence ID" value="KAH8091357.1"/>
    <property type="molecule type" value="Genomic_DNA"/>
</dbReference>
<accession>A0A8K0UI08</accession>
<name>A0A8K0UI08_9AGAR</name>
<evidence type="ECO:0000313" key="2">
    <source>
        <dbReference type="EMBL" id="KAH8091357.1"/>
    </source>
</evidence>